<dbReference type="PANTHER" id="PTHR10695">
    <property type="entry name" value="DEPHOSPHO-COA KINASE-RELATED"/>
    <property type="match status" value="1"/>
</dbReference>
<gene>
    <name evidence="5 7" type="primary">coaE</name>
    <name evidence="7" type="ORF">JHU38_09050</name>
</gene>
<dbReference type="InterPro" id="IPR027417">
    <property type="entry name" value="P-loop_NTPase"/>
</dbReference>
<keyword evidence="5" id="KW-0963">Cytoplasm</keyword>
<evidence type="ECO:0000256" key="6">
    <source>
        <dbReference type="NCBIfam" id="TIGR00152"/>
    </source>
</evidence>
<comment type="pathway">
    <text evidence="5">Cofactor biosynthesis; coenzyme A biosynthesis; CoA from (R)-pantothenate: step 5/5.</text>
</comment>
<name>A0ABS3M6Z9_9BACT</name>
<feature type="binding site" evidence="5">
    <location>
        <begin position="10"/>
        <end position="15"/>
    </location>
    <ligand>
        <name>ATP</name>
        <dbReference type="ChEBI" id="CHEBI:30616"/>
    </ligand>
</feature>
<dbReference type="NCBIfam" id="TIGR00152">
    <property type="entry name" value="dephospho-CoA kinase"/>
    <property type="match status" value="1"/>
</dbReference>
<protein>
    <recommendedName>
        <fullName evidence="5 6">Dephospho-CoA kinase</fullName>
        <ecNumber evidence="5 6">2.7.1.24</ecNumber>
    </recommendedName>
    <alternativeName>
        <fullName evidence="5">Dephosphocoenzyme A kinase</fullName>
    </alternativeName>
</protein>
<evidence type="ECO:0000256" key="4">
    <source>
        <dbReference type="ARBA" id="ARBA00022993"/>
    </source>
</evidence>
<comment type="function">
    <text evidence="5">Catalyzes the phosphorylation of the 3'-hydroxyl group of dephosphocoenzyme A to form coenzyme A.</text>
</comment>
<dbReference type="Proteomes" id="UP000664265">
    <property type="component" value="Unassembled WGS sequence"/>
</dbReference>
<evidence type="ECO:0000256" key="3">
    <source>
        <dbReference type="ARBA" id="ARBA00022840"/>
    </source>
</evidence>
<evidence type="ECO:0000256" key="1">
    <source>
        <dbReference type="ARBA" id="ARBA00009018"/>
    </source>
</evidence>
<dbReference type="EC" id="2.7.1.24" evidence="5 6"/>
<dbReference type="PANTHER" id="PTHR10695:SF46">
    <property type="entry name" value="BIFUNCTIONAL COENZYME A SYNTHASE-RELATED"/>
    <property type="match status" value="1"/>
</dbReference>
<evidence type="ECO:0000313" key="8">
    <source>
        <dbReference type="Proteomes" id="UP000664265"/>
    </source>
</evidence>
<evidence type="ECO:0000256" key="2">
    <source>
        <dbReference type="ARBA" id="ARBA00022741"/>
    </source>
</evidence>
<dbReference type="EMBL" id="JAERMS010000030">
    <property type="protein sequence ID" value="MBO1363914.1"/>
    <property type="molecule type" value="Genomic_DNA"/>
</dbReference>
<evidence type="ECO:0000256" key="5">
    <source>
        <dbReference type="HAMAP-Rule" id="MF_00376"/>
    </source>
</evidence>
<keyword evidence="5 7" id="KW-0418">Kinase</keyword>
<keyword evidence="2 5" id="KW-0547">Nucleotide-binding</keyword>
<keyword evidence="8" id="KW-1185">Reference proteome</keyword>
<dbReference type="Pfam" id="PF01121">
    <property type="entry name" value="CoaE"/>
    <property type="match status" value="1"/>
</dbReference>
<dbReference type="CDD" id="cd02022">
    <property type="entry name" value="DPCK"/>
    <property type="match status" value="1"/>
</dbReference>
<dbReference type="GO" id="GO:0004140">
    <property type="term" value="F:dephospho-CoA kinase activity"/>
    <property type="evidence" value="ECO:0007669"/>
    <property type="project" value="UniProtKB-EC"/>
</dbReference>
<dbReference type="PROSITE" id="PS51219">
    <property type="entry name" value="DPCK"/>
    <property type="match status" value="1"/>
</dbReference>
<comment type="similarity">
    <text evidence="1 5">Belongs to the CoaE family.</text>
</comment>
<accession>A0ABS3M6Z9</accession>
<dbReference type="SUPFAM" id="SSF52540">
    <property type="entry name" value="P-loop containing nucleoside triphosphate hydrolases"/>
    <property type="match status" value="1"/>
</dbReference>
<comment type="subcellular location">
    <subcellularLocation>
        <location evidence="5">Cytoplasm</location>
    </subcellularLocation>
</comment>
<comment type="caution">
    <text evidence="7">The sequence shown here is derived from an EMBL/GenBank/DDBJ whole genome shotgun (WGS) entry which is preliminary data.</text>
</comment>
<dbReference type="InterPro" id="IPR001977">
    <property type="entry name" value="Depp_CoAkinase"/>
</dbReference>
<sequence length="191" mass="21893">MKVAITGGIGVGKSFVCKLLEARGIQVYDSDRAAKRLMTENFELRRKLEAIVGMELYENNELQKRLLAKFLLASEANKHAIDNVVHPYVAQDFEQSGMDWLESAILFEAHFDKRVKFDFIVCVTAPASVRIHRIMQRDRISSSKAAAWLECQMSQDEMRRRSDFEIVNDGECCIEPQLDTLLTTLTEKYNL</sequence>
<comment type="catalytic activity">
    <reaction evidence="5">
        <text>3'-dephospho-CoA + ATP = ADP + CoA + H(+)</text>
        <dbReference type="Rhea" id="RHEA:18245"/>
        <dbReference type="ChEBI" id="CHEBI:15378"/>
        <dbReference type="ChEBI" id="CHEBI:30616"/>
        <dbReference type="ChEBI" id="CHEBI:57287"/>
        <dbReference type="ChEBI" id="CHEBI:57328"/>
        <dbReference type="ChEBI" id="CHEBI:456216"/>
        <dbReference type="EC" id="2.7.1.24"/>
    </reaction>
</comment>
<dbReference type="HAMAP" id="MF_00376">
    <property type="entry name" value="Dephospho_CoA_kinase"/>
    <property type="match status" value="1"/>
</dbReference>
<proteinExistence type="inferred from homology"/>
<reference evidence="7 8" key="1">
    <citation type="submission" date="2021-01" db="EMBL/GenBank/DDBJ databases">
        <title>Prevotella A2931 sp. nov.</title>
        <authorList>
            <person name="Buhl M."/>
            <person name="Oberhettinger P."/>
        </authorList>
    </citation>
    <scope>NUCLEOTIDE SEQUENCE [LARGE SCALE GENOMIC DNA]</scope>
    <source>
        <strain evidence="7 8">A2931</strain>
    </source>
</reference>
<keyword evidence="3 5" id="KW-0067">ATP-binding</keyword>
<dbReference type="RefSeq" id="WP_107582953.1">
    <property type="nucleotide sequence ID" value="NZ_JAERMS010000030.1"/>
</dbReference>
<keyword evidence="4 5" id="KW-0173">Coenzyme A biosynthesis</keyword>
<dbReference type="Gene3D" id="3.40.50.300">
    <property type="entry name" value="P-loop containing nucleotide triphosphate hydrolases"/>
    <property type="match status" value="1"/>
</dbReference>
<evidence type="ECO:0000313" key="7">
    <source>
        <dbReference type="EMBL" id="MBO1363914.1"/>
    </source>
</evidence>
<keyword evidence="5 7" id="KW-0808">Transferase</keyword>
<organism evidence="7 8">
    <name type="scientific">Prevotella illustrans</name>
    <dbReference type="NCBI Taxonomy" id="2800387"/>
    <lineage>
        <taxon>Bacteria</taxon>
        <taxon>Pseudomonadati</taxon>
        <taxon>Bacteroidota</taxon>
        <taxon>Bacteroidia</taxon>
        <taxon>Bacteroidales</taxon>
        <taxon>Prevotellaceae</taxon>
        <taxon>Prevotella</taxon>
    </lineage>
</organism>